<dbReference type="PANTHER" id="PTHR48022">
    <property type="entry name" value="PLASTIDIC GLUCOSE TRANSPORTER 4"/>
    <property type="match status" value="1"/>
</dbReference>
<evidence type="ECO:0000256" key="8">
    <source>
        <dbReference type="RuleBase" id="RU003346"/>
    </source>
</evidence>
<comment type="subcellular location">
    <subcellularLocation>
        <location evidence="1">Membrane</location>
        <topology evidence="1">Multi-pass membrane protein</topology>
    </subcellularLocation>
</comment>
<keyword evidence="3 8" id="KW-0813">Transport</keyword>
<feature type="transmembrane region" description="Helical" evidence="10">
    <location>
        <begin position="146"/>
        <end position="165"/>
    </location>
</feature>
<evidence type="ECO:0000313" key="13">
    <source>
        <dbReference type="Proteomes" id="UP000294933"/>
    </source>
</evidence>
<dbReference type="GO" id="GO:0005351">
    <property type="term" value="F:carbohydrate:proton symporter activity"/>
    <property type="evidence" value="ECO:0007669"/>
    <property type="project" value="TreeGrafter"/>
</dbReference>
<dbReference type="PROSITE" id="PS00217">
    <property type="entry name" value="SUGAR_TRANSPORT_2"/>
    <property type="match status" value="1"/>
</dbReference>
<evidence type="ECO:0000256" key="3">
    <source>
        <dbReference type="ARBA" id="ARBA00022448"/>
    </source>
</evidence>
<feature type="region of interest" description="Disordered" evidence="9">
    <location>
        <begin position="14"/>
        <end position="36"/>
    </location>
</feature>
<feature type="transmembrane region" description="Helical" evidence="10">
    <location>
        <begin position="338"/>
        <end position="359"/>
    </location>
</feature>
<accession>A0A4Y7PPF2</accession>
<feature type="transmembrane region" description="Helical" evidence="10">
    <location>
        <begin position="203"/>
        <end position="224"/>
    </location>
</feature>
<dbReference type="InterPro" id="IPR005828">
    <property type="entry name" value="MFS_sugar_transport-like"/>
</dbReference>
<dbReference type="EMBL" id="ML170232">
    <property type="protein sequence ID" value="TDL16906.1"/>
    <property type="molecule type" value="Genomic_DNA"/>
</dbReference>
<dbReference type="Proteomes" id="UP000294933">
    <property type="component" value="Unassembled WGS sequence"/>
</dbReference>
<dbReference type="InterPro" id="IPR050360">
    <property type="entry name" value="MFS_Sugar_Transporters"/>
</dbReference>
<feature type="transmembrane region" description="Helical" evidence="10">
    <location>
        <begin position="409"/>
        <end position="427"/>
    </location>
</feature>
<feature type="transmembrane region" description="Helical" evidence="10">
    <location>
        <begin position="110"/>
        <end position="134"/>
    </location>
</feature>
<keyword evidence="5 10" id="KW-1133">Transmembrane helix</keyword>
<dbReference type="NCBIfam" id="TIGR00879">
    <property type="entry name" value="SP"/>
    <property type="match status" value="1"/>
</dbReference>
<feature type="transmembrane region" description="Helical" evidence="10">
    <location>
        <begin position="171"/>
        <end position="191"/>
    </location>
</feature>
<dbReference type="PANTHER" id="PTHR48022:SF2">
    <property type="entry name" value="PLASTIDIC GLUCOSE TRANSPORTER 4"/>
    <property type="match status" value="1"/>
</dbReference>
<dbReference type="PROSITE" id="PS50850">
    <property type="entry name" value="MFS"/>
    <property type="match status" value="1"/>
</dbReference>
<comment type="catalytic activity">
    <reaction evidence="7">
        <text>myo-inositol(out) + H(+)(out) = myo-inositol(in) + H(+)(in)</text>
        <dbReference type="Rhea" id="RHEA:60364"/>
        <dbReference type="ChEBI" id="CHEBI:15378"/>
        <dbReference type="ChEBI" id="CHEBI:17268"/>
    </reaction>
</comment>
<name>A0A4Y7PPF2_9AGAM</name>
<comment type="similarity">
    <text evidence="2 8">Belongs to the major facilitator superfamily. Sugar transporter (TC 2.A.1.1) family.</text>
</comment>
<organism evidence="12 13">
    <name type="scientific">Rickenella mellea</name>
    <dbReference type="NCBI Taxonomy" id="50990"/>
    <lineage>
        <taxon>Eukaryota</taxon>
        <taxon>Fungi</taxon>
        <taxon>Dikarya</taxon>
        <taxon>Basidiomycota</taxon>
        <taxon>Agaricomycotina</taxon>
        <taxon>Agaricomycetes</taxon>
        <taxon>Hymenochaetales</taxon>
        <taxon>Rickenellaceae</taxon>
        <taxon>Rickenella</taxon>
    </lineage>
</organism>
<dbReference type="InterPro" id="IPR036259">
    <property type="entry name" value="MFS_trans_sf"/>
</dbReference>
<dbReference type="PRINTS" id="PR00171">
    <property type="entry name" value="SUGRTRNSPORT"/>
</dbReference>
<evidence type="ECO:0000259" key="11">
    <source>
        <dbReference type="PROSITE" id="PS50850"/>
    </source>
</evidence>
<evidence type="ECO:0000256" key="2">
    <source>
        <dbReference type="ARBA" id="ARBA00010992"/>
    </source>
</evidence>
<feature type="transmembrane region" description="Helical" evidence="10">
    <location>
        <begin position="439"/>
        <end position="464"/>
    </location>
</feature>
<dbReference type="STRING" id="50990.A0A4Y7PPF2"/>
<dbReference type="InterPro" id="IPR005829">
    <property type="entry name" value="Sugar_transporter_CS"/>
</dbReference>
<dbReference type="VEuPathDB" id="FungiDB:BD410DRAFT_794813"/>
<feature type="compositionally biased region" description="Polar residues" evidence="9">
    <location>
        <begin position="25"/>
        <end position="36"/>
    </location>
</feature>
<dbReference type="AlphaFoldDB" id="A0A4Y7PPF2"/>
<dbReference type="PROSITE" id="PS00216">
    <property type="entry name" value="SUGAR_TRANSPORT_1"/>
    <property type="match status" value="1"/>
</dbReference>
<dbReference type="InterPro" id="IPR020846">
    <property type="entry name" value="MFS_dom"/>
</dbReference>
<evidence type="ECO:0000256" key="6">
    <source>
        <dbReference type="ARBA" id="ARBA00023136"/>
    </source>
</evidence>
<sequence>MTSHRDGYVALSTSVDDEDNPLATEHSQFSDAGNPSNFNEGSRGGGFSVSADGSSYSYWYGPKGLAGLLHNQYTLGCAAFASIGGLTFGYDQGVIANVLVMKDFTERWPIGPWEVGLMTAILELGALIGALMAGVLADRYSRRHSIFLACVIFCVGSGFQCGAQSLVDIFIGRAIGGVGIGSLSMLSPLYMAEISPPEVRGSLMAMEQLAIVLGVVLGFWAGFFTRSITGSASWRIPLAIQIGPGLILAFGCLLLPPSPRLLILQGKFDEALRSLARLRLRDSSEQQSDPLLQLEFLEIRVEAKLIQQTKAETDDRNGLSTELRSWTRLFSSKYIDRTLIGIAVMFFQQWSGINALLYYGPTLMYSLGLRGDTITLLGSGGVGIVQFLAVLPAILYIDRLGRKPLLEGGGIVMGLSHFCIAVLVWFYQDSWESHHFAAWLAVGFVYLFTAAYGMSFGPVGWILPSEVLPLSVRGKGVSVATASNWINNFFVALIVPRFLAASATGTLLIFSAACFAASLWSRIFVPETANVSLEEIDNLFKSDVGKDDAELKQEIMKQVGLDRLLRELSADVGSD</sequence>
<evidence type="ECO:0000256" key="10">
    <source>
        <dbReference type="SAM" id="Phobius"/>
    </source>
</evidence>
<gene>
    <name evidence="12" type="ORF">BD410DRAFT_794813</name>
</gene>
<dbReference type="FunFam" id="1.20.1250.20:FF:000026">
    <property type="entry name" value="MFS quinate transporter QutD"/>
    <property type="match status" value="1"/>
</dbReference>
<feature type="transmembrane region" description="Helical" evidence="10">
    <location>
        <begin position="236"/>
        <end position="255"/>
    </location>
</feature>
<protein>
    <submittedName>
        <fullName evidence="12">General substrate transporter</fullName>
    </submittedName>
</protein>
<feature type="transmembrane region" description="Helical" evidence="10">
    <location>
        <begin position="501"/>
        <end position="520"/>
    </location>
</feature>
<dbReference type="OrthoDB" id="8120565at2759"/>
<evidence type="ECO:0000256" key="1">
    <source>
        <dbReference type="ARBA" id="ARBA00004141"/>
    </source>
</evidence>
<evidence type="ECO:0000256" key="4">
    <source>
        <dbReference type="ARBA" id="ARBA00022692"/>
    </source>
</evidence>
<proteinExistence type="inferred from homology"/>
<evidence type="ECO:0000313" key="12">
    <source>
        <dbReference type="EMBL" id="TDL16906.1"/>
    </source>
</evidence>
<feature type="domain" description="Major facilitator superfamily (MFS) profile" evidence="11">
    <location>
        <begin position="77"/>
        <end position="529"/>
    </location>
</feature>
<dbReference type="Pfam" id="PF00083">
    <property type="entry name" value="Sugar_tr"/>
    <property type="match status" value="1"/>
</dbReference>
<reference evidence="12 13" key="1">
    <citation type="submission" date="2018-06" db="EMBL/GenBank/DDBJ databases">
        <title>A transcriptomic atlas of mushroom development highlights an independent origin of complex multicellularity.</title>
        <authorList>
            <consortium name="DOE Joint Genome Institute"/>
            <person name="Krizsan K."/>
            <person name="Almasi E."/>
            <person name="Merenyi Z."/>
            <person name="Sahu N."/>
            <person name="Viragh M."/>
            <person name="Koszo T."/>
            <person name="Mondo S."/>
            <person name="Kiss B."/>
            <person name="Balint B."/>
            <person name="Kues U."/>
            <person name="Barry K."/>
            <person name="Hegedus J.C."/>
            <person name="Henrissat B."/>
            <person name="Johnson J."/>
            <person name="Lipzen A."/>
            <person name="Ohm R."/>
            <person name="Nagy I."/>
            <person name="Pangilinan J."/>
            <person name="Yan J."/>
            <person name="Xiong Y."/>
            <person name="Grigoriev I.V."/>
            <person name="Hibbett D.S."/>
            <person name="Nagy L.G."/>
        </authorList>
    </citation>
    <scope>NUCLEOTIDE SEQUENCE [LARGE SCALE GENOMIC DNA]</scope>
    <source>
        <strain evidence="12 13">SZMC22713</strain>
    </source>
</reference>
<dbReference type="GO" id="GO:0016020">
    <property type="term" value="C:membrane"/>
    <property type="evidence" value="ECO:0007669"/>
    <property type="project" value="UniProtKB-SubCell"/>
</dbReference>
<keyword evidence="6 10" id="KW-0472">Membrane</keyword>
<dbReference type="InterPro" id="IPR003663">
    <property type="entry name" value="Sugar/inositol_transpt"/>
</dbReference>
<keyword evidence="13" id="KW-1185">Reference proteome</keyword>
<feature type="transmembrane region" description="Helical" evidence="10">
    <location>
        <begin position="374"/>
        <end position="397"/>
    </location>
</feature>
<evidence type="ECO:0000256" key="5">
    <source>
        <dbReference type="ARBA" id="ARBA00022989"/>
    </source>
</evidence>
<feature type="transmembrane region" description="Helical" evidence="10">
    <location>
        <begin position="73"/>
        <end position="90"/>
    </location>
</feature>
<keyword evidence="4 10" id="KW-0812">Transmembrane</keyword>
<feature type="transmembrane region" description="Helical" evidence="10">
    <location>
        <begin position="476"/>
        <end position="495"/>
    </location>
</feature>
<dbReference type="SUPFAM" id="SSF103473">
    <property type="entry name" value="MFS general substrate transporter"/>
    <property type="match status" value="1"/>
</dbReference>
<evidence type="ECO:0000256" key="7">
    <source>
        <dbReference type="ARBA" id="ARBA00049119"/>
    </source>
</evidence>
<evidence type="ECO:0000256" key="9">
    <source>
        <dbReference type="SAM" id="MobiDB-lite"/>
    </source>
</evidence>
<dbReference type="Gene3D" id="1.20.1250.20">
    <property type="entry name" value="MFS general substrate transporter like domains"/>
    <property type="match status" value="1"/>
</dbReference>